<keyword evidence="8" id="KW-0732">Signal</keyword>
<evidence type="ECO:0000256" key="16">
    <source>
        <dbReference type="RuleBase" id="RU000651"/>
    </source>
</evidence>
<evidence type="ECO:0000256" key="10">
    <source>
        <dbReference type="ARBA" id="ARBA00022801"/>
    </source>
</evidence>
<evidence type="ECO:0000256" key="1">
    <source>
        <dbReference type="ARBA" id="ARBA00004371"/>
    </source>
</evidence>
<dbReference type="GO" id="GO:0061844">
    <property type="term" value="P:antimicrobial humoral immune response mediated by antimicrobial peptide"/>
    <property type="evidence" value="ECO:0007669"/>
    <property type="project" value="TreeGrafter"/>
</dbReference>
<dbReference type="GO" id="GO:0045087">
    <property type="term" value="P:innate immune response"/>
    <property type="evidence" value="ECO:0007669"/>
    <property type="project" value="TreeGrafter"/>
</dbReference>
<dbReference type="EMBL" id="KE163574">
    <property type="protein sequence ID" value="EPQ12767.1"/>
    <property type="molecule type" value="Genomic_DNA"/>
</dbReference>
<dbReference type="Pfam" id="PF00074">
    <property type="entry name" value="RnaseA"/>
    <property type="match status" value="1"/>
</dbReference>
<evidence type="ECO:0000256" key="15">
    <source>
        <dbReference type="ARBA" id="ARBA00038824"/>
    </source>
</evidence>
<reference evidence="18 19" key="1">
    <citation type="journal article" date="2013" name="Nat. Commun.">
        <title>Genome analysis reveals insights into physiology and longevity of the Brandt's bat Myotis brandtii.</title>
        <authorList>
            <person name="Seim I."/>
            <person name="Fang X."/>
            <person name="Xiong Z."/>
            <person name="Lobanov A.V."/>
            <person name="Huang Z."/>
            <person name="Ma S."/>
            <person name="Feng Y."/>
            <person name="Turanov A.A."/>
            <person name="Zhu Y."/>
            <person name="Lenz T.L."/>
            <person name="Gerashchenko M.V."/>
            <person name="Fan D."/>
            <person name="Hee Yim S."/>
            <person name="Yao X."/>
            <person name="Jordan D."/>
            <person name="Xiong Y."/>
            <person name="Ma Y."/>
            <person name="Lyapunov A.N."/>
            <person name="Chen G."/>
            <person name="Kulakova O.I."/>
            <person name="Sun Y."/>
            <person name="Lee S.G."/>
            <person name="Bronson R.T."/>
            <person name="Moskalev A.A."/>
            <person name="Sunyaev S.R."/>
            <person name="Zhang G."/>
            <person name="Krogh A."/>
            <person name="Wang J."/>
            <person name="Gladyshev V.N."/>
        </authorList>
    </citation>
    <scope>NUCLEOTIDE SEQUENCE [LARGE SCALE GENOMIC DNA]</scope>
</reference>
<dbReference type="GO" id="GO:0050829">
    <property type="term" value="P:defense response to Gram-negative bacterium"/>
    <property type="evidence" value="ECO:0007669"/>
    <property type="project" value="TreeGrafter"/>
</dbReference>
<evidence type="ECO:0000313" key="19">
    <source>
        <dbReference type="Proteomes" id="UP000052978"/>
    </source>
</evidence>
<keyword evidence="5" id="KW-0964">Secreted</keyword>
<dbReference type="GO" id="GO:0005764">
    <property type="term" value="C:lysosome"/>
    <property type="evidence" value="ECO:0007669"/>
    <property type="project" value="UniProtKB-SubCell"/>
</dbReference>
<keyword evidence="14" id="KW-0458">Lysosome</keyword>
<evidence type="ECO:0000256" key="8">
    <source>
        <dbReference type="ARBA" id="ARBA00022729"/>
    </source>
</evidence>
<dbReference type="GO" id="GO:0003676">
    <property type="term" value="F:nucleic acid binding"/>
    <property type="evidence" value="ECO:0007669"/>
    <property type="project" value="InterPro"/>
</dbReference>
<evidence type="ECO:0000256" key="4">
    <source>
        <dbReference type="ARBA" id="ARBA00005600"/>
    </source>
</evidence>
<feature type="domain" description="Ribonuclease A-domain" evidence="17">
    <location>
        <begin position="1"/>
        <end position="81"/>
    </location>
</feature>
<keyword evidence="12" id="KW-1015">Disulfide bond</keyword>
<dbReference type="Proteomes" id="UP000052978">
    <property type="component" value="Unassembled WGS sequence"/>
</dbReference>
<proteinExistence type="inferred from homology"/>
<dbReference type="SUPFAM" id="SSF54076">
    <property type="entry name" value="RNase A-like"/>
    <property type="match status" value="1"/>
</dbReference>
<keyword evidence="9 16" id="KW-0255">Endonuclease</keyword>
<dbReference type="GO" id="GO:0005615">
    <property type="term" value="C:extracellular space"/>
    <property type="evidence" value="ECO:0007669"/>
    <property type="project" value="TreeGrafter"/>
</dbReference>
<evidence type="ECO:0000256" key="5">
    <source>
        <dbReference type="ARBA" id="ARBA00022525"/>
    </source>
</evidence>
<name>S7PW52_MYOBR</name>
<dbReference type="InterPro" id="IPR036816">
    <property type="entry name" value="RNaseA-like_dom_sf"/>
</dbReference>
<dbReference type="GO" id="GO:0004540">
    <property type="term" value="F:RNA nuclease activity"/>
    <property type="evidence" value="ECO:0007669"/>
    <property type="project" value="TreeGrafter"/>
</dbReference>
<dbReference type="PRINTS" id="PR00794">
    <property type="entry name" value="RIBONUCLEASE"/>
</dbReference>
<evidence type="ECO:0000259" key="17">
    <source>
        <dbReference type="SMART" id="SM00092"/>
    </source>
</evidence>
<dbReference type="GO" id="GO:0004519">
    <property type="term" value="F:endonuclease activity"/>
    <property type="evidence" value="ECO:0007669"/>
    <property type="project" value="UniProtKB-KW"/>
</dbReference>
<dbReference type="PANTHER" id="PTHR11437">
    <property type="entry name" value="RIBONUCLEASE"/>
    <property type="match status" value="1"/>
</dbReference>
<evidence type="ECO:0000256" key="6">
    <source>
        <dbReference type="ARBA" id="ARBA00022529"/>
    </source>
</evidence>
<keyword evidence="19" id="KW-1185">Reference proteome</keyword>
<accession>S7PW52</accession>
<evidence type="ECO:0000256" key="13">
    <source>
        <dbReference type="ARBA" id="ARBA00023180"/>
    </source>
</evidence>
<keyword evidence="10 16" id="KW-0378">Hydrolase</keyword>
<dbReference type="AlphaFoldDB" id="S7PW52"/>
<dbReference type="InterPro" id="IPR023412">
    <property type="entry name" value="RNaseA_domain"/>
</dbReference>
<sequence>MHGVNSYTQHCKPQNTFLHDFFQNVAAACELPKTVCKNGHQSPKPINLTNFNLTAGKCPNCRYKAATQYKFFIIACDPLIFVLFT</sequence>
<comment type="similarity">
    <text evidence="4 16">Belongs to the pancreatic ribonuclease family.</text>
</comment>
<evidence type="ECO:0000256" key="7">
    <source>
        <dbReference type="ARBA" id="ARBA00022722"/>
    </source>
</evidence>
<keyword evidence="13" id="KW-0325">Glycoprotein</keyword>
<dbReference type="GO" id="GO:0019731">
    <property type="term" value="P:antibacterial humoral response"/>
    <property type="evidence" value="ECO:0007669"/>
    <property type="project" value="TreeGrafter"/>
</dbReference>
<comment type="subunit">
    <text evidence="15">Interacts (via N-terminus) with bacterial lipopolysaccharide (LPS).</text>
</comment>
<keyword evidence="7 16" id="KW-0540">Nuclease</keyword>
<keyword evidence="11" id="KW-0044">Antibiotic</keyword>
<evidence type="ECO:0000256" key="14">
    <source>
        <dbReference type="ARBA" id="ARBA00023228"/>
    </source>
</evidence>
<dbReference type="SMART" id="SM00092">
    <property type="entry name" value="RNAse_Pc"/>
    <property type="match status" value="1"/>
</dbReference>
<protein>
    <submittedName>
        <fullName evidence="18">Ribonuclease K6</fullName>
    </submittedName>
</protein>
<dbReference type="GO" id="GO:0016787">
    <property type="term" value="F:hydrolase activity"/>
    <property type="evidence" value="ECO:0007669"/>
    <property type="project" value="UniProtKB-KW"/>
</dbReference>
<evidence type="ECO:0000256" key="3">
    <source>
        <dbReference type="ARBA" id="ARBA00004613"/>
    </source>
</evidence>
<dbReference type="InterPro" id="IPR001427">
    <property type="entry name" value="RNaseA"/>
</dbReference>
<evidence type="ECO:0000313" key="18">
    <source>
        <dbReference type="EMBL" id="EPQ12767.1"/>
    </source>
</evidence>
<dbReference type="InterPro" id="IPR023411">
    <property type="entry name" value="RNaseA_AS"/>
</dbReference>
<evidence type="ECO:0000256" key="12">
    <source>
        <dbReference type="ARBA" id="ARBA00023157"/>
    </source>
</evidence>
<gene>
    <name evidence="18" type="ORF">D623_10001300</name>
</gene>
<dbReference type="PROSITE" id="PS00127">
    <property type="entry name" value="RNASE_PANCREATIC"/>
    <property type="match status" value="1"/>
</dbReference>
<evidence type="ECO:0000256" key="9">
    <source>
        <dbReference type="ARBA" id="ARBA00022759"/>
    </source>
</evidence>
<dbReference type="Gene3D" id="3.10.130.10">
    <property type="entry name" value="Ribonuclease A-like domain"/>
    <property type="match status" value="1"/>
</dbReference>
<keyword evidence="6" id="KW-0929">Antimicrobial</keyword>
<dbReference type="PANTHER" id="PTHR11437:SF4">
    <property type="entry name" value="RIBONUCLEASE K6"/>
    <property type="match status" value="1"/>
</dbReference>
<comment type="subcellular location">
    <subcellularLocation>
        <location evidence="2">Cytoplasmic granule</location>
    </subcellularLocation>
    <subcellularLocation>
        <location evidence="1">Lysosome</location>
    </subcellularLocation>
    <subcellularLocation>
        <location evidence="3">Secreted</location>
    </subcellularLocation>
</comment>
<dbReference type="GO" id="GO:0050830">
    <property type="term" value="P:defense response to Gram-positive bacterium"/>
    <property type="evidence" value="ECO:0007669"/>
    <property type="project" value="TreeGrafter"/>
</dbReference>
<organism evidence="18 19">
    <name type="scientific">Myotis brandtii</name>
    <name type="common">Brandt's bat</name>
    <dbReference type="NCBI Taxonomy" id="109478"/>
    <lineage>
        <taxon>Eukaryota</taxon>
        <taxon>Metazoa</taxon>
        <taxon>Chordata</taxon>
        <taxon>Craniata</taxon>
        <taxon>Vertebrata</taxon>
        <taxon>Euteleostomi</taxon>
        <taxon>Mammalia</taxon>
        <taxon>Eutheria</taxon>
        <taxon>Laurasiatheria</taxon>
        <taxon>Chiroptera</taxon>
        <taxon>Yangochiroptera</taxon>
        <taxon>Vespertilionidae</taxon>
        <taxon>Myotis</taxon>
    </lineage>
</organism>
<evidence type="ECO:0000256" key="11">
    <source>
        <dbReference type="ARBA" id="ARBA00023022"/>
    </source>
</evidence>
<evidence type="ECO:0000256" key="2">
    <source>
        <dbReference type="ARBA" id="ARBA00004463"/>
    </source>
</evidence>